<comment type="caution">
    <text evidence="1">The sequence shown here is derived from an EMBL/GenBank/DDBJ whole genome shotgun (WGS) entry which is preliminary data.</text>
</comment>
<name>A0AC61Y6W6_9FLAO</name>
<dbReference type="EC" id="6.2.1.3" evidence="1"/>
<keyword evidence="2" id="KW-1185">Reference proteome</keyword>
<gene>
    <name evidence="1" type="ORF">FVB9532_01477</name>
</gene>
<evidence type="ECO:0000313" key="2">
    <source>
        <dbReference type="Proteomes" id="UP000356253"/>
    </source>
</evidence>
<keyword evidence="1" id="KW-0436">Ligase</keyword>
<proteinExistence type="predicted"/>
<dbReference type="Proteomes" id="UP000356253">
    <property type="component" value="Unassembled WGS sequence"/>
</dbReference>
<sequence length="595" mass="68129">MTEIKRLFDFPYYQLEKFNLNKSLVTKYNGEWIGTSTEEYVAKANKISRALLRMGINANDKIALISTSNRTEWNIMDIGILQVGAQDVPIYPTISEEEYEYVLNHSESKYCFVSDEEVLAKVNKIKDRVPSLKEVYSFDKISNTKNWSELLELGEDESNQGEVERIKDSITEDDLATIIYTSGTTGKPKGVMLSHKNITSNAINSATRLPLKEGSNVAISFLPVCHIYERMLLYMYQYAGVSIYFAESIDKISENLKEVRPHVMSAVPRLLEKVYDKIIAKGSELSGIKHKLFYWAVELGLEWEPYENNGWWYEFRLKIARKLIFSKWQDALGGRLNVIASGSAALQPRLARVFNAAGIGVMEGYGLTETSPVVAVNDMRNHGFKVGTVGKPLPDTNIKIADDGEIMIQGPQVMIGYYKDEEKTNEVLTEDKYFHTGDIGQVDADGFLKITDRKKEMFKTSGGKYIAPQLIENAMKQSRFIDQIMVVGEGEKMPAALIQPNFEFIEDWAKRKKIKLGDSNEEIVKNSDVIERIQQEVDFYNERFGKWERVKQFRLTPDVWLVESEHLTPTMKMKRKVIKEKYKDLYNDIYGHPNS</sequence>
<organism evidence="1 2">
    <name type="scientific">Mesonia oceanica</name>
    <dbReference type="NCBI Taxonomy" id="2687242"/>
    <lineage>
        <taxon>Bacteria</taxon>
        <taxon>Pseudomonadati</taxon>
        <taxon>Bacteroidota</taxon>
        <taxon>Flavobacteriia</taxon>
        <taxon>Flavobacteriales</taxon>
        <taxon>Flavobacteriaceae</taxon>
        <taxon>Mesonia</taxon>
    </lineage>
</organism>
<protein>
    <submittedName>
        <fullName evidence="1">Long-chain-fatty-acid--CoA ligase FadD15</fullName>
        <ecNumber evidence="1">6.2.1.3</ecNumber>
    </submittedName>
</protein>
<evidence type="ECO:0000313" key="1">
    <source>
        <dbReference type="EMBL" id="VVV00212.1"/>
    </source>
</evidence>
<reference evidence="1" key="1">
    <citation type="submission" date="2019-09" db="EMBL/GenBank/DDBJ databases">
        <authorList>
            <person name="Rodrigo-Torres L."/>
            <person name="Arahal R. D."/>
            <person name="Lucena T."/>
        </authorList>
    </citation>
    <scope>NUCLEOTIDE SEQUENCE</scope>
    <source>
        <strain evidence="1">ISS653</strain>
    </source>
</reference>
<accession>A0AC61Y6W6</accession>
<dbReference type="EMBL" id="CABVMM010000005">
    <property type="protein sequence ID" value="VVV00212.1"/>
    <property type="molecule type" value="Genomic_DNA"/>
</dbReference>